<organism evidence="3 4">
    <name type="scientific">Saponaria officinalis</name>
    <name type="common">Common soapwort</name>
    <name type="synonym">Lychnis saponaria</name>
    <dbReference type="NCBI Taxonomy" id="3572"/>
    <lineage>
        <taxon>Eukaryota</taxon>
        <taxon>Viridiplantae</taxon>
        <taxon>Streptophyta</taxon>
        <taxon>Embryophyta</taxon>
        <taxon>Tracheophyta</taxon>
        <taxon>Spermatophyta</taxon>
        <taxon>Magnoliopsida</taxon>
        <taxon>eudicotyledons</taxon>
        <taxon>Gunneridae</taxon>
        <taxon>Pentapetalae</taxon>
        <taxon>Caryophyllales</taxon>
        <taxon>Caryophyllaceae</taxon>
        <taxon>Caryophylleae</taxon>
        <taxon>Saponaria</taxon>
    </lineage>
</organism>
<dbReference type="GO" id="GO:0003723">
    <property type="term" value="F:RNA binding"/>
    <property type="evidence" value="ECO:0007669"/>
    <property type="project" value="InterPro"/>
</dbReference>
<feature type="repeat" description="PPR" evidence="2">
    <location>
        <begin position="637"/>
        <end position="671"/>
    </location>
</feature>
<gene>
    <name evidence="3" type="ORF">RND81_05G180400</name>
</gene>
<dbReference type="PROSITE" id="PS51375">
    <property type="entry name" value="PPR"/>
    <property type="match status" value="5"/>
</dbReference>
<dbReference type="PANTHER" id="PTHR47926">
    <property type="entry name" value="PENTATRICOPEPTIDE REPEAT-CONTAINING PROTEIN"/>
    <property type="match status" value="1"/>
</dbReference>
<feature type="repeat" description="PPR" evidence="2">
    <location>
        <begin position="174"/>
        <end position="208"/>
    </location>
</feature>
<dbReference type="InterPro" id="IPR046960">
    <property type="entry name" value="PPR_At4g14850-like_plant"/>
</dbReference>
<dbReference type="GO" id="GO:0099402">
    <property type="term" value="P:plant organ development"/>
    <property type="evidence" value="ECO:0007669"/>
    <property type="project" value="UniProtKB-ARBA"/>
</dbReference>
<dbReference type="InterPro" id="IPR011990">
    <property type="entry name" value="TPR-like_helical_dom_sf"/>
</dbReference>
<evidence type="ECO:0000313" key="4">
    <source>
        <dbReference type="Proteomes" id="UP001443914"/>
    </source>
</evidence>
<dbReference type="EMBL" id="JBDFQZ010000005">
    <property type="protein sequence ID" value="KAK9725965.1"/>
    <property type="molecule type" value="Genomic_DNA"/>
</dbReference>
<evidence type="ECO:0000256" key="2">
    <source>
        <dbReference type="PROSITE-ProRule" id="PRU00708"/>
    </source>
</evidence>
<evidence type="ECO:0008006" key="5">
    <source>
        <dbReference type="Google" id="ProtNLM"/>
    </source>
</evidence>
<dbReference type="AlphaFoldDB" id="A0AAW1KTH4"/>
<evidence type="ECO:0000313" key="3">
    <source>
        <dbReference type="EMBL" id="KAK9725965.1"/>
    </source>
</evidence>
<feature type="repeat" description="PPR" evidence="2">
    <location>
        <begin position="105"/>
        <end position="139"/>
    </location>
</feature>
<keyword evidence="4" id="KW-1185">Reference proteome</keyword>
<dbReference type="FunFam" id="1.25.40.10:FF:001096">
    <property type="entry name" value="Pentatricopeptide repeat-containing protein"/>
    <property type="match status" value="1"/>
</dbReference>
<comment type="caution">
    <text evidence="3">The sequence shown here is derived from an EMBL/GenBank/DDBJ whole genome shotgun (WGS) entry which is preliminary data.</text>
</comment>
<reference evidence="3" key="1">
    <citation type="submission" date="2024-03" db="EMBL/GenBank/DDBJ databases">
        <title>WGS assembly of Saponaria officinalis var. Norfolk2.</title>
        <authorList>
            <person name="Jenkins J."/>
            <person name="Shu S."/>
            <person name="Grimwood J."/>
            <person name="Barry K."/>
            <person name="Goodstein D."/>
            <person name="Schmutz J."/>
            <person name="Leebens-Mack J."/>
            <person name="Osbourn A."/>
        </authorList>
    </citation>
    <scope>NUCLEOTIDE SEQUENCE [LARGE SCALE GENOMIC DNA]</scope>
    <source>
        <strain evidence="3">JIC</strain>
    </source>
</reference>
<dbReference type="FunFam" id="1.25.40.10:FF:000158">
    <property type="entry name" value="pentatricopeptide repeat-containing protein At2g33680"/>
    <property type="match status" value="1"/>
</dbReference>
<dbReference type="Pfam" id="PF01535">
    <property type="entry name" value="PPR"/>
    <property type="match status" value="4"/>
</dbReference>
<dbReference type="PANTHER" id="PTHR47926:SF423">
    <property type="entry name" value="REPEAT-CONTAINING PROTEIN, PUTATIVE-RELATED"/>
    <property type="match status" value="1"/>
</dbReference>
<dbReference type="Proteomes" id="UP001443914">
    <property type="component" value="Unassembled WGS sequence"/>
</dbReference>
<dbReference type="Gene3D" id="1.25.40.10">
    <property type="entry name" value="Tetratricopeptide repeat domain"/>
    <property type="match status" value="6"/>
</dbReference>
<dbReference type="InterPro" id="IPR002885">
    <property type="entry name" value="PPR_rpt"/>
</dbReference>
<dbReference type="GO" id="GO:0009451">
    <property type="term" value="P:RNA modification"/>
    <property type="evidence" value="ECO:0007669"/>
    <property type="project" value="InterPro"/>
</dbReference>
<proteinExistence type="predicted"/>
<keyword evidence="1" id="KW-0677">Repeat</keyword>
<accession>A0AAW1KTH4</accession>
<protein>
    <recommendedName>
        <fullName evidence="5">Pentatricopeptide repeat-containing protein</fullName>
    </recommendedName>
</protein>
<dbReference type="Pfam" id="PF13041">
    <property type="entry name" value="PPR_2"/>
    <property type="match status" value="4"/>
</dbReference>
<name>A0AAW1KTH4_SAPOF</name>
<sequence>MITFISKRSSIFPISRFSCNLIRIQQYHDHQQSNAYSDEQLHEFLHKCVQFQSRKAVRAFHALNVHLGSFTRQRIYFINNVISLYLSFGEIGNAQKVFDEMSQRNVVSYNVMISGYGRIGWVEGGWGVFRSMWGCGFRPTGFTFGGLLTCCGFDLRRGRVVYGLVVKNGLFCGDPYVGTALMGLFGRHGCVDEAVRVFDDMPRKNSVTWNSIISLLGYHGCVEESMAMFRELMILDYGVSESTIVGLLCSFEGQEVEELGQQVHSLVIKSGLDCDVSSSNALLNMWVRCRDLILAERMFDQVRFRDVVTYNTMIGALAKSEWPERGLELLLRLDSEGILPDITTYVGVINCCANMKIPAYGEYTHAKVIRKSIQNDVFVGTALIDFYGKCDKLNSARRCFDEICTVSLVSWNCLIAAFSSRNHIMSTTFIREMLQLGYCPNETTLSPVLKVCSLFELQELHCYAIRMGFTENEYVFSSLISSYAKNGSVSDALLCAESIETQHSVVPTNVIAAAYNRNRQYDKSLEMLSVLDEPDMVSWNILVSTCSHNGQHYEAFELFKHMLENRIYPDNHTIVSILSCCTSLRVLGLGSSVHGLVIKTNFGKCDTLVLNILIDMYAKCGNVGDAMRIFNITANKNIITWTTAISALAHHGYAHKALEMFREMETHEIKPDGISFVAALSACRHAGLVKEGMELFARMQRSYGLEPNMGHYHGVVDLLARNGHLKEAEEVITSMPFPPNAVVWRSFLEGCKRWKTTVQAMEDQ</sequence>
<feature type="repeat" description="PPR" evidence="2">
    <location>
        <begin position="306"/>
        <end position="340"/>
    </location>
</feature>
<evidence type="ECO:0000256" key="1">
    <source>
        <dbReference type="ARBA" id="ARBA00022737"/>
    </source>
</evidence>
<dbReference type="NCBIfam" id="TIGR00756">
    <property type="entry name" value="PPR"/>
    <property type="match status" value="5"/>
</dbReference>
<feature type="repeat" description="PPR" evidence="2">
    <location>
        <begin position="535"/>
        <end position="569"/>
    </location>
</feature>